<evidence type="ECO:0000256" key="7">
    <source>
        <dbReference type="SAM" id="MobiDB-lite"/>
    </source>
</evidence>
<feature type="coiled-coil region" evidence="6">
    <location>
        <begin position="149"/>
        <end position="227"/>
    </location>
</feature>
<protein>
    <recommendedName>
        <fullName evidence="1">Glucosidase 2 subunit beta</fullName>
    </recommendedName>
</protein>
<dbReference type="STRING" id="13249.T1H7W9"/>
<evidence type="ECO:0000256" key="4">
    <source>
        <dbReference type="ARBA" id="ARBA00022837"/>
    </source>
</evidence>
<keyword evidence="5" id="KW-1015">Disulfide bond</keyword>
<dbReference type="InParanoid" id="T1H7W9"/>
<evidence type="ECO:0000313" key="9">
    <source>
        <dbReference type="EnsemblMetazoa" id="RPRC000101-PA"/>
    </source>
</evidence>
<dbReference type="InterPro" id="IPR011992">
    <property type="entry name" value="EF-hand-dom_pair"/>
</dbReference>
<dbReference type="InterPro" id="IPR044865">
    <property type="entry name" value="MRH_dom"/>
</dbReference>
<name>T1H7W9_RHOPR</name>
<dbReference type="InterPro" id="IPR036607">
    <property type="entry name" value="PRKCSH"/>
</dbReference>
<feature type="region of interest" description="Disordered" evidence="7">
    <location>
        <begin position="314"/>
        <end position="386"/>
    </location>
</feature>
<dbReference type="eggNOG" id="KOG2397">
    <property type="taxonomic scope" value="Eukaryota"/>
</dbReference>
<accession>T1H7W9</accession>
<dbReference type="InterPro" id="IPR018247">
    <property type="entry name" value="EF_Hand_1_Ca_BS"/>
</dbReference>
<keyword evidence="6" id="KW-0175">Coiled coil</keyword>
<dbReference type="EMBL" id="ACPB03019739">
    <property type="status" value="NOT_ANNOTATED_CDS"/>
    <property type="molecule type" value="Genomic_DNA"/>
</dbReference>
<feature type="signal peptide" evidence="8">
    <location>
        <begin position="1"/>
        <end position="19"/>
    </location>
</feature>
<dbReference type="Proteomes" id="UP000015103">
    <property type="component" value="Unassembled WGS sequence"/>
</dbReference>
<dbReference type="EnsemblMetazoa" id="RPRC000101-RA">
    <property type="protein sequence ID" value="RPRC000101-PA"/>
    <property type="gene ID" value="RPRC000101"/>
</dbReference>
<keyword evidence="2 8" id="KW-0732">Signal</keyword>
<reference evidence="9" key="1">
    <citation type="submission" date="2015-05" db="UniProtKB">
        <authorList>
            <consortium name="EnsemblMetazoa"/>
        </authorList>
    </citation>
    <scope>IDENTIFICATION</scope>
</reference>
<dbReference type="GeneID" id="141462012"/>
<dbReference type="Gene3D" id="2.70.130.10">
    <property type="entry name" value="Mannose-6-phosphate receptor binding domain"/>
    <property type="match status" value="1"/>
</dbReference>
<dbReference type="VEuPathDB" id="VectorBase:RPRC000101"/>
<evidence type="ECO:0000256" key="1">
    <source>
        <dbReference type="ARBA" id="ARBA00022387"/>
    </source>
</evidence>
<dbReference type="InterPro" id="IPR009011">
    <property type="entry name" value="Man6P_isomerase_rcpt-bd_dom_sf"/>
</dbReference>
<dbReference type="InterPro" id="IPR028146">
    <property type="entry name" value="PRKCSH_N"/>
</dbReference>
<dbReference type="GO" id="GO:0005509">
    <property type="term" value="F:calcium ion binding"/>
    <property type="evidence" value="ECO:0007669"/>
    <property type="project" value="InterPro"/>
</dbReference>
<dbReference type="GO" id="GO:0006491">
    <property type="term" value="P:N-glycan processing"/>
    <property type="evidence" value="ECO:0007669"/>
    <property type="project" value="TreeGrafter"/>
</dbReference>
<dbReference type="AlphaFoldDB" id="T1H7W9"/>
<dbReference type="RefSeq" id="XP_073999669.1">
    <property type="nucleotide sequence ID" value="XM_074143568.1"/>
</dbReference>
<organism evidence="9 10">
    <name type="scientific">Rhodnius prolixus</name>
    <name type="common">Triatomid bug</name>
    <dbReference type="NCBI Taxonomy" id="13249"/>
    <lineage>
        <taxon>Eukaryota</taxon>
        <taxon>Metazoa</taxon>
        <taxon>Ecdysozoa</taxon>
        <taxon>Arthropoda</taxon>
        <taxon>Hexapoda</taxon>
        <taxon>Insecta</taxon>
        <taxon>Pterygota</taxon>
        <taxon>Neoptera</taxon>
        <taxon>Paraneoptera</taxon>
        <taxon>Hemiptera</taxon>
        <taxon>Heteroptera</taxon>
        <taxon>Panheteroptera</taxon>
        <taxon>Cimicomorpha</taxon>
        <taxon>Reduviidae</taxon>
        <taxon>Triatominae</taxon>
        <taxon>Rhodnius</taxon>
    </lineage>
</organism>
<dbReference type="Pfam" id="PF12999">
    <property type="entry name" value="PRKCSH-like"/>
    <property type="match status" value="1"/>
</dbReference>
<feature type="coiled-coil region" evidence="6">
    <location>
        <begin position="394"/>
        <end position="421"/>
    </location>
</feature>
<dbReference type="Pfam" id="PF13015">
    <property type="entry name" value="PRKCSH_1"/>
    <property type="match status" value="1"/>
</dbReference>
<evidence type="ECO:0000256" key="2">
    <source>
        <dbReference type="ARBA" id="ARBA00022729"/>
    </source>
</evidence>
<dbReference type="InterPro" id="IPR039794">
    <property type="entry name" value="Gtb1-like"/>
</dbReference>
<feature type="compositionally biased region" description="Acidic residues" evidence="7">
    <location>
        <begin position="344"/>
        <end position="367"/>
    </location>
</feature>
<evidence type="ECO:0000313" key="10">
    <source>
        <dbReference type="Proteomes" id="UP000015103"/>
    </source>
</evidence>
<dbReference type="GO" id="GO:0017177">
    <property type="term" value="C:glucosidase II complex"/>
    <property type="evidence" value="ECO:0007669"/>
    <property type="project" value="TreeGrafter"/>
</dbReference>
<feature type="compositionally biased region" description="Basic and acidic residues" evidence="7">
    <location>
        <begin position="321"/>
        <end position="343"/>
    </location>
</feature>
<evidence type="ECO:0000256" key="6">
    <source>
        <dbReference type="SAM" id="Coils"/>
    </source>
</evidence>
<dbReference type="PANTHER" id="PTHR12630">
    <property type="entry name" value="N-LINKED OLIGOSACCHARIDE PROCESSING"/>
    <property type="match status" value="1"/>
</dbReference>
<evidence type="ECO:0000256" key="5">
    <source>
        <dbReference type="ARBA" id="ARBA00023157"/>
    </source>
</evidence>
<dbReference type="InterPro" id="IPR002048">
    <property type="entry name" value="EF_hand_dom"/>
</dbReference>
<dbReference type="PROSITE" id="PS00018">
    <property type="entry name" value="EF_HAND_1"/>
    <property type="match status" value="1"/>
</dbReference>
<evidence type="ECO:0000256" key="8">
    <source>
        <dbReference type="SAM" id="SignalP"/>
    </source>
</evidence>
<feature type="compositionally biased region" description="Basic and acidic residues" evidence="7">
    <location>
        <begin position="368"/>
        <end position="386"/>
    </location>
</feature>
<dbReference type="HOGENOM" id="CLU_016834_1_0_1"/>
<dbReference type="PANTHER" id="PTHR12630:SF1">
    <property type="entry name" value="GLUCOSIDASE 2 SUBUNIT BETA"/>
    <property type="match status" value="1"/>
</dbReference>
<proteinExistence type="predicted"/>
<sequence>MGAIEVLLIFLTIFIFSKGSEKLLPRGVPLSQQTLYDSLQDFTCLDGTLRVPFMFVNDDYCDCQDGSDEPGTSACPNGRFYCQNVGFIPHDLPSSRVNDGVCDCCDASDEYMFGNCTNICHLLGAEAKRAAEQEAEIASQGNELRLQMISAGKQIKQQKQERLSALEAEKIEATRLKDEASQLKQIAENAENSALEAHRLRKEEQKEAEEKVKQEKLEQEAKEMFEQLDSNGDKLLQPNEMKKEIFDQYRDSDDLSELKLLFNSNTDISWDTFLEAWPKVKPFFFQGIEQNVPEDTTEFHAEEVTVDYNDLHTTETPASFDKNEQLSNDDARVEEWEKNVLKSDDEEYEDEEDEAEPEPEPDDEDDHEGTREEGEQDKPDDHYDENTLKTIEEANKARSRFESAERSLQDVERELSRVKDCLEKDYGPEEEFIPLDGQCYTYTDREYTYKLCPFDQVVQMGKSGGSETRLGVWAGWLEDSQYKTMLYDKGQTCWNGPQRSTKVALQCGLETAVIGASEPNKCEYELVLKTPAACKFPAQTQTEKIHDEF</sequence>
<dbReference type="PROSITE" id="PS50222">
    <property type="entry name" value="EF_HAND_2"/>
    <property type="match status" value="1"/>
</dbReference>
<dbReference type="PROSITE" id="PS51914">
    <property type="entry name" value="MRH"/>
    <property type="match status" value="1"/>
</dbReference>
<feature type="chain" id="PRO_5043321304" description="Glucosidase 2 subunit beta" evidence="8">
    <location>
        <begin position="20"/>
        <end position="549"/>
    </location>
</feature>
<dbReference type="OMA" id="YENGQHC"/>
<keyword evidence="4" id="KW-0106">Calcium</keyword>
<dbReference type="FunCoup" id="T1H7W9">
    <property type="interactions" value="1952"/>
</dbReference>
<dbReference type="SUPFAM" id="SSF50911">
    <property type="entry name" value="Mannose 6-phosphate receptor domain"/>
    <property type="match status" value="1"/>
</dbReference>
<keyword evidence="3" id="KW-0256">Endoplasmic reticulum</keyword>
<keyword evidence="10" id="KW-1185">Reference proteome</keyword>
<evidence type="ECO:0000256" key="3">
    <source>
        <dbReference type="ARBA" id="ARBA00022824"/>
    </source>
</evidence>
<dbReference type="SUPFAM" id="SSF47473">
    <property type="entry name" value="EF-hand"/>
    <property type="match status" value="1"/>
</dbReference>